<reference evidence="1" key="1">
    <citation type="submission" date="2009-11" db="EMBL/GenBank/DDBJ databases">
        <authorList>
            <consortium name="US DOE Joint Genome Institute (JGI-PGF)"/>
            <person name="Ottilar R."/>
            <person name="Schmutz J."/>
            <person name="Salamov A."/>
            <person name="Cheng J.F."/>
            <person name="Lucas S."/>
            <person name="Pitluck S."/>
            <person name="Gundlach H."/>
            <person name="Guo Y."/>
            <person name="Haberer G."/>
            <person name="Nasrallah J."/>
            <person name="Mayer K.F.X."/>
            <person name="van de Peer Y."/>
            <person name="Weigel D."/>
            <person name="Grigoriev I.V."/>
        </authorList>
    </citation>
    <scope>NUCLEOTIDE SEQUENCE</scope>
    <source>
        <strain evidence="1">Nigerian</strain>
    </source>
</reference>
<organism evidence="1">
    <name type="scientific">Xenopus tropicalis</name>
    <name type="common">Western clawed frog</name>
    <name type="synonym">Silurana tropicalis</name>
    <dbReference type="NCBI Taxonomy" id="8364"/>
    <lineage>
        <taxon>Eukaryota</taxon>
        <taxon>Metazoa</taxon>
        <taxon>Chordata</taxon>
        <taxon>Craniata</taxon>
        <taxon>Vertebrata</taxon>
        <taxon>Euteleostomi</taxon>
        <taxon>Amphibia</taxon>
        <taxon>Batrachia</taxon>
        <taxon>Anura</taxon>
        <taxon>Pipoidea</taxon>
        <taxon>Pipidae</taxon>
        <taxon>Xenopodinae</taxon>
        <taxon>Xenopus</taxon>
        <taxon>Silurana</taxon>
    </lineage>
</organism>
<gene>
    <name evidence="1" type="ORF">XENTR_v90029260mg</name>
</gene>
<dbReference type="EMBL" id="KV460381">
    <property type="protein sequence ID" value="OCA19348.1"/>
    <property type="molecule type" value="Genomic_DNA"/>
</dbReference>
<reference evidence="1" key="3">
    <citation type="submission" date="2016-05" db="EMBL/GenBank/DDBJ databases">
        <title>WGS assembly of Xenopus tropicalis.</title>
        <authorList>
            <person name="Sessions A."/>
            <person name="Jenkins J."/>
            <person name="Mitros T."/>
            <person name="Lyons J.T."/>
            <person name="Dichmann D.S."/>
            <person name="Robert J."/>
            <person name="Harland R.M."/>
            <person name="Rokhsar D.S."/>
        </authorList>
    </citation>
    <scope>NUCLEOTIDE SEQUENCE</scope>
    <source>
        <strain evidence="1">Nigerian</strain>
    </source>
</reference>
<reference evidence="1" key="2">
    <citation type="journal article" date="2010" name="Science">
        <title>The genome of the Western clawed frog Xenopus tropicalis.</title>
        <authorList>
            <person name="Hellsten U."/>
            <person name="Harland R.M."/>
            <person name="Gilchrist M.J."/>
            <person name="Hendrix D."/>
            <person name="Jurka J."/>
            <person name="Kapitonov V."/>
            <person name="Ovcharenko I."/>
            <person name="Putnam N.H."/>
            <person name="Shu S."/>
            <person name="Taher L."/>
            <person name="Blitz I.L."/>
            <person name="Blumberg B."/>
            <person name="Dichmann D.S."/>
            <person name="Dubchak I."/>
            <person name="Amaya E."/>
            <person name="Detter J.C."/>
            <person name="Fletcher R."/>
            <person name="Gerhard D.S."/>
            <person name="Goodstein D."/>
            <person name="Graves T."/>
            <person name="Grigoriev I.V."/>
            <person name="Grimwood J."/>
            <person name="Kawashima T."/>
            <person name="Lindquist E."/>
            <person name="Lucas S.M."/>
            <person name="Mead P.E."/>
            <person name="Mitros T."/>
            <person name="Ogino H."/>
            <person name="Ohta Y."/>
            <person name="Poliakov A.V."/>
            <person name="Pollet N."/>
            <person name="Robert J."/>
            <person name="Salamov A."/>
            <person name="Sater A.K."/>
            <person name="Schmutz J."/>
            <person name="Terry A."/>
            <person name="Vize P.D."/>
            <person name="Warren W.C."/>
            <person name="Wells D."/>
            <person name="Wills A."/>
            <person name="Wilson R.K."/>
            <person name="Zimmerman L.B."/>
            <person name="Zorn A.M."/>
            <person name="Grainger R."/>
            <person name="Grammer T."/>
            <person name="Khokha M.K."/>
            <person name="Richardson P.M."/>
            <person name="Rokhsar D.S."/>
        </authorList>
    </citation>
    <scope>NUCLEOTIDE SEQUENCE [LARGE SCALE GENOMIC DNA]</scope>
    <source>
        <strain evidence="1">Nigerian</strain>
    </source>
</reference>
<dbReference type="AlphaFoldDB" id="A0A1B8Y8P9"/>
<accession>A0A1B8Y8P9</accession>
<sequence>MSPGSNRCCLLHMRSFSSTTRGVHKVPTLGSLVGDTILKQTRVLNSSVRSSCQL</sequence>
<evidence type="ECO:0000313" key="1">
    <source>
        <dbReference type="EMBL" id="OCA19348.1"/>
    </source>
</evidence>
<name>A0A1B8Y8P9_XENTR</name>
<proteinExistence type="predicted"/>
<protein>
    <submittedName>
        <fullName evidence="1">Uncharacterized protein</fullName>
    </submittedName>
</protein>